<reference evidence="2 3" key="1">
    <citation type="submission" date="2019-05" db="EMBL/GenBank/DDBJ databases">
        <title>Another draft genome of Portunus trituberculatus and its Hox gene families provides insights of decapod evolution.</title>
        <authorList>
            <person name="Jeong J.-H."/>
            <person name="Song I."/>
            <person name="Kim S."/>
            <person name="Choi T."/>
            <person name="Kim D."/>
            <person name="Ryu S."/>
            <person name="Kim W."/>
        </authorList>
    </citation>
    <scope>NUCLEOTIDE SEQUENCE [LARGE SCALE GENOMIC DNA]</scope>
    <source>
        <tissue evidence="2">Muscle</tissue>
    </source>
</reference>
<protein>
    <recommendedName>
        <fullName evidence="4">Secreted protein</fullName>
    </recommendedName>
</protein>
<name>A0A5B7D2J2_PORTR</name>
<dbReference type="AlphaFoldDB" id="A0A5B7D2J2"/>
<dbReference type="EMBL" id="VSRR010000458">
    <property type="protein sequence ID" value="MPC15849.1"/>
    <property type="molecule type" value="Genomic_DNA"/>
</dbReference>
<organism evidence="2 3">
    <name type="scientific">Portunus trituberculatus</name>
    <name type="common">Swimming crab</name>
    <name type="synonym">Neptunus trituberculatus</name>
    <dbReference type="NCBI Taxonomy" id="210409"/>
    <lineage>
        <taxon>Eukaryota</taxon>
        <taxon>Metazoa</taxon>
        <taxon>Ecdysozoa</taxon>
        <taxon>Arthropoda</taxon>
        <taxon>Crustacea</taxon>
        <taxon>Multicrustacea</taxon>
        <taxon>Malacostraca</taxon>
        <taxon>Eumalacostraca</taxon>
        <taxon>Eucarida</taxon>
        <taxon>Decapoda</taxon>
        <taxon>Pleocyemata</taxon>
        <taxon>Brachyura</taxon>
        <taxon>Eubrachyura</taxon>
        <taxon>Portunoidea</taxon>
        <taxon>Portunidae</taxon>
        <taxon>Portuninae</taxon>
        <taxon>Portunus</taxon>
    </lineage>
</organism>
<keyword evidence="1" id="KW-0732">Signal</keyword>
<evidence type="ECO:0000256" key="1">
    <source>
        <dbReference type="SAM" id="SignalP"/>
    </source>
</evidence>
<comment type="caution">
    <text evidence="2">The sequence shown here is derived from an EMBL/GenBank/DDBJ whole genome shotgun (WGS) entry which is preliminary data.</text>
</comment>
<keyword evidence="3" id="KW-1185">Reference proteome</keyword>
<gene>
    <name evidence="2" type="ORF">E2C01_008651</name>
</gene>
<sequence>MAMIRLVQMLDFFLNILMEIRSLSAQALSGSQHQPPTGNTEEWVAQQLQHEGKDLDVWCSQPLFFCPQKSHL</sequence>
<dbReference type="Proteomes" id="UP000324222">
    <property type="component" value="Unassembled WGS sequence"/>
</dbReference>
<feature type="chain" id="PRO_5023008494" description="Secreted protein" evidence="1">
    <location>
        <begin position="26"/>
        <end position="72"/>
    </location>
</feature>
<feature type="signal peptide" evidence="1">
    <location>
        <begin position="1"/>
        <end position="25"/>
    </location>
</feature>
<evidence type="ECO:0000313" key="2">
    <source>
        <dbReference type="EMBL" id="MPC15849.1"/>
    </source>
</evidence>
<evidence type="ECO:0008006" key="4">
    <source>
        <dbReference type="Google" id="ProtNLM"/>
    </source>
</evidence>
<evidence type="ECO:0000313" key="3">
    <source>
        <dbReference type="Proteomes" id="UP000324222"/>
    </source>
</evidence>
<accession>A0A5B7D2J2</accession>
<proteinExistence type="predicted"/>